<name>A0A1Y1WXN1_9FUNG</name>
<dbReference type="Pfam" id="PF00903">
    <property type="entry name" value="Glyoxalase"/>
    <property type="match status" value="1"/>
</dbReference>
<reference evidence="2 3" key="1">
    <citation type="submission" date="2016-08" db="EMBL/GenBank/DDBJ databases">
        <title>A Parts List for Fungal Cellulosomes Revealed by Comparative Genomics.</title>
        <authorList>
            <consortium name="DOE Joint Genome Institute"/>
            <person name="Haitjema C.H."/>
            <person name="Gilmore S.P."/>
            <person name="Henske J.K."/>
            <person name="Solomon K.V."/>
            <person name="De Groot R."/>
            <person name="Kuo A."/>
            <person name="Mondo S.J."/>
            <person name="Salamov A.A."/>
            <person name="Labutti K."/>
            <person name="Zhao Z."/>
            <person name="Chiniquy J."/>
            <person name="Barry K."/>
            <person name="Brewer H.M."/>
            <person name="Purvine S.O."/>
            <person name="Wright A.T."/>
            <person name="Boxma B."/>
            <person name="Van Alen T."/>
            <person name="Hackstein J.H."/>
            <person name="Baker S.E."/>
            <person name="Grigoriev I.V."/>
            <person name="O'Malley M.A."/>
        </authorList>
    </citation>
    <scope>NUCLEOTIDE SEQUENCE [LARGE SCALE GENOMIC DNA]</scope>
    <source>
        <strain evidence="2 3">S4</strain>
    </source>
</reference>
<evidence type="ECO:0000259" key="1">
    <source>
        <dbReference type="PROSITE" id="PS51819"/>
    </source>
</evidence>
<dbReference type="PANTHER" id="PTHR36437:SF2">
    <property type="entry name" value="GLYOXALASE_BLEOMYCIN RESISTANCE PROTEIN_DIOXYGENASE"/>
    <property type="match status" value="1"/>
</dbReference>
<comment type="caution">
    <text evidence="2">The sequence shown here is derived from an EMBL/GenBank/DDBJ whole genome shotgun (WGS) entry which is preliminary data.</text>
</comment>
<dbReference type="Proteomes" id="UP000193944">
    <property type="component" value="Unassembled WGS sequence"/>
</dbReference>
<dbReference type="EMBL" id="MCFG01000221">
    <property type="protein sequence ID" value="ORX78145.1"/>
    <property type="molecule type" value="Genomic_DNA"/>
</dbReference>
<evidence type="ECO:0000313" key="3">
    <source>
        <dbReference type="Proteomes" id="UP000193944"/>
    </source>
</evidence>
<dbReference type="PANTHER" id="PTHR36437">
    <property type="entry name" value="GLYOXALASE/BLEOMYCIN RESISTANCE PROTEIN/DIOXYGENASE"/>
    <property type="match status" value="1"/>
</dbReference>
<dbReference type="InterPro" id="IPR004360">
    <property type="entry name" value="Glyas_Fos-R_dOase_dom"/>
</dbReference>
<dbReference type="SUPFAM" id="SSF54593">
    <property type="entry name" value="Glyoxalase/Bleomycin resistance protein/Dihydroxybiphenyl dioxygenase"/>
    <property type="match status" value="1"/>
</dbReference>
<organism evidence="2 3">
    <name type="scientific">Anaeromyces robustus</name>
    <dbReference type="NCBI Taxonomy" id="1754192"/>
    <lineage>
        <taxon>Eukaryota</taxon>
        <taxon>Fungi</taxon>
        <taxon>Fungi incertae sedis</taxon>
        <taxon>Chytridiomycota</taxon>
        <taxon>Chytridiomycota incertae sedis</taxon>
        <taxon>Neocallimastigomycetes</taxon>
        <taxon>Neocallimastigales</taxon>
        <taxon>Neocallimastigaceae</taxon>
        <taxon>Anaeromyces</taxon>
    </lineage>
</organism>
<feature type="domain" description="VOC" evidence="1">
    <location>
        <begin position="3"/>
        <end position="114"/>
    </location>
</feature>
<sequence length="133" mass="15557">MNNYDNYFVPVDNLEEAKNYYENVLGLQKKFDFSERGMVAYKIGNEEPAIILKDKNKFKDMKPTVWFEVEDVNEMYKEMKTRNVNFLSEPFKILTGNAVEFEDPYGNRFGITDYKKTSQTNTTGNTTTSVKKD</sequence>
<dbReference type="PROSITE" id="PS51819">
    <property type="entry name" value="VOC"/>
    <property type="match status" value="1"/>
</dbReference>
<protein>
    <recommendedName>
        <fullName evidence="1">VOC domain-containing protein</fullName>
    </recommendedName>
</protein>
<keyword evidence="3" id="KW-1185">Reference proteome</keyword>
<dbReference type="InterPro" id="IPR037523">
    <property type="entry name" value="VOC_core"/>
</dbReference>
<reference evidence="2 3" key="2">
    <citation type="submission" date="2016-08" db="EMBL/GenBank/DDBJ databases">
        <title>Pervasive Adenine N6-methylation of Active Genes in Fungi.</title>
        <authorList>
            <consortium name="DOE Joint Genome Institute"/>
            <person name="Mondo S.J."/>
            <person name="Dannebaum R.O."/>
            <person name="Kuo R.C."/>
            <person name="Labutti K."/>
            <person name="Haridas S."/>
            <person name="Kuo A."/>
            <person name="Salamov A."/>
            <person name="Ahrendt S.R."/>
            <person name="Lipzen A."/>
            <person name="Sullivan W."/>
            <person name="Andreopoulos W.B."/>
            <person name="Clum A."/>
            <person name="Lindquist E."/>
            <person name="Daum C."/>
            <person name="Ramamoorthy G.K."/>
            <person name="Gryganskyi A."/>
            <person name="Culley D."/>
            <person name="Magnuson J.K."/>
            <person name="James T.Y."/>
            <person name="O'Malley M.A."/>
            <person name="Stajich J.E."/>
            <person name="Spatafora J.W."/>
            <person name="Visel A."/>
            <person name="Grigoriev I.V."/>
        </authorList>
    </citation>
    <scope>NUCLEOTIDE SEQUENCE [LARGE SCALE GENOMIC DNA]</scope>
    <source>
        <strain evidence="2 3">S4</strain>
    </source>
</reference>
<accession>A0A1Y1WXN1</accession>
<evidence type="ECO:0000313" key="2">
    <source>
        <dbReference type="EMBL" id="ORX78145.1"/>
    </source>
</evidence>
<gene>
    <name evidence="2" type="ORF">BCR32DRAFT_295195</name>
</gene>
<dbReference type="AlphaFoldDB" id="A0A1Y1WXN1"/>
<dbReference type="Gene3D" id="3.10.180.10">
    <property type="entry name" value="2,3-Dihydroxybiphenyl 1,2-Dioxygenase, domain 1"/>
    <property type="match status" value="1"/>
</dbReference>
<proteinExistence type="predicted"/>
<dbReference type="InterPro" id="IPR029068">
    <property type="entry name" value="Glyas_Bleomycin-R_OHBP_Dase"/>
</dbReference>